<dbReference type="SUPFAM" id="SSF53448">
    <property type="entry name" value="Nucleotide-diphospho-sugar transferases"/>
    <property type="match status" value="1"/>
</dbReference>
<keyword evidence="12" id="KW-1185">Reference proteome</keyword>
<dbReference type="NCBIfam" id="TIGR01207">
    <property type="entry name" value="rmlA"/>
    <property type="match status" value="1"/>
</dbReference>
<evidence type="ECO:0000256" key="4">
    <source>
        <dbReference type="ARBA" id="ARBA00022679"/>
    </source>
</evidence>
<keyword evidence="5 9" id="KW-0548">Nucleotidyltransferase</keyword>
<dbReference type="Proteomes" id="UP000246132">
    <property type="component" value="Unassembled WGS sequence"/>
</dbReference>
<protein>
    <recommendedName>
        <fullName evidence="3 9">Glucose-1-phosphate thymidylyltransferase</fullName>
        <ecNumber evidence="3 9">2.7.7.24</ecNumber>
    </recommendedName>
</protein>
<dbReference type="EC" id="2.7.7.24" evidence="3 9"/>
<dbReference type="FunFam" id="3.90.550.10:FF:000023">
    <property type="entry name" value="Glucose-1-phosphate thymidylyltransferase"/>
    <property type="match status" value="1"/>
</dbReference>
<dbReference type="Pfam" id="PF00483">
    <property type="entry name" value="NTP_transferase"/>
    <property type="match status" value="1"/>
</dbReference>
<evidence type="ECO:0000256" key="8">
    <source>
        <dbReference type="ARBA" id="ARBA00049336"/>
    </source>
</evidence>
<comment type="similarity">
    <text evidence="2 9">Belongs to the glucose-1-phosphate thymidylyltransferase family.</text>
</comment>
<keyword evidence="7 9" id="KW-0460">Magnesium</keyword>
<comment type="function">
    <text evidence="9">Catalyzes the formation of dTDP-glucose, from dTTP and glucose 1-phosphate, as well as its pyrophosphorolysis.</text>
</comment>
<dbReference type="PANTHER" id="PTHR43532">
    <property type="entry name" value="GLUCOSE-1-PHOSPHATE THYMIDYLYLTRANSFERASE"/>
    <property type="match status" value="1"/>
</dbReference>
<comment type="caution">
    <text evidence="11">The sequence shown here is derived from an EMBL/GenBank/DDBJ whole genome shotgun (WGS) entry which is preliminary data.</text>
</comment>
<dbReference type="EMBL" id="QFWV02000007">
    <property type="protein sequence ID" value="RKF06526.1"/>
    <property type="molecule type" value="Genomic_DNA"/>
</dbReference>
<dbReference type="InterPro" id="IPR005907">
    <property type="entry name" value="G1P_thy_trans_s"/>
</dbReference>
<evidence type="ECO:0000256" key="5">
    <source>
        <dbReference type="ARBA" id="ARBA00022695"/>
    </source>
</evidence>
<dbReference type="InterPro" id="IPR005835">
    <property type="entry name" value="NTP_transferase_dom"/>
</dbReference>
<accession>A0A3A8A9B0</accession>
<evidence type="ECO:0000256" key="3">
    <source>
        <dbReference type="ARBA" id="ARBA00012461"/>
    </source>
</evidence>
<evidence type="ECO:0000313" key="11">
    <source>
        <dbReference type="EMBL" id="RKF06526.1"/>
    </source>
</evidence>
<evidence type="ECO:0000256" key="6">
    <source>
        <dbReference type="ARBA" id="ARBA00022723"/>
    </source>
</evidence>
<organism evidence="11 12">
    <name type="scientific">Oceaniradius stylonematis</name>
    <dbReference type="NCBI Taxonomy" id="2184161"/>
    <lineage>
        <taxon>Bacteria</taxon>
        <taxon>Pseudomonadati</taxon>
        <taxon>Pseudomonadota</taxon>
        <taxon>Alphaproteobacteria</taxon>
        <taxon>Hyphomicrobiales</taxon>
        <taxon>Ahrensiaceae</taxon>
        <taxon>Oceaniradius</taxon>
    </lineage>
</organism>
<evidence type="ECO:0000259" key="10">
    <source>
        <dbReference type="Pfam" id="PF00483"/>
    </source>
</evidence>
<dbReference type="InterPro" id="IPR029044">
    <property type="entry name" value="Nucleotide-diphossugar_trans"/>
</dbReference>
<dbReference type="GO" id="GO:0008879">
    <property type="term" value="F:glucose-1-phosphate thymidylyltransferase activity"/>
    <property type="evidence" value="ECO:0007669"/>
    <property type="project" value="UniProtKB-EC"/>
</dbReference>
<dbReference type="GO" id="GO:0046872">
    <property type="term" value="F:metal ion binding"/>
    <property type="evidence" value="ECO:0007669"/>
    <property type="project" value="UniProtKB-KW"/>
</dbReference>
<name>A0A3A8A9B0_9HYPH</name>
<sequence>MTGERRDAVSRPARKGIVLAGGYGSRLFPLTFGVSKQLMPIYDKPLIYYPIATQIMAGVREILFITTPEDRAAFQRLLGDGSQWGMAFSYAVQDHPRGLADAYRIGRSFLNGAPSVLILGDNIFFGHGLQALLDEAAGQPGATVFASMVSDPSRFGVVEIDAAQRPVTIEEKPVAPRSRWAITGLYFMDGRACDIADEVEPSARGEIEIVSVLQRYLDENSLSVERLHRGFAWLDAGTHESLHQAGEFVKTLQNRQGLLVSSPEELAYRHGLISLDGLAELADRQKQSSYGAALADLVAHEQGNG</sequence>
<dbReference type="AlphaFoldDB" id="A0A3A8A9B0"/>
<dbReference type="RefSeq" id="WP_109769082.1">
    <property type="nucleotide sequence ID" value="NZ_CP159474.1"/>
</dbReference>
<evidence type="ECO:0000313" key="12">
    <source>
        <dbReference type="Proteomes" id="UP000246132"/>
    </source>
</evidence>
<evidence type="ECO:0000256" key="9">
    <source>
        <dbReference type="RuleBase" id="RU003706"/>
    </source>
</evidence>
<reference evidence="11 12" key="1">
    <citation type="journal article" date="2018" name="Int. J. Syst. Bacteriol.">
        <title>Oceaniradius stylonemae gen. nov., sp. nov., isolated from a red alga, Stylonema cornu-cervi.</title>
        <authorList>
            <person name="Jeong S."/>
        </authorList>
    </citation>
    <scope>NUCLEOTIDE SEQUENCE [LARGE SCALE GENOMIC DNA]</scope>
    <source>
        <strain evidence="11 12">StC1</strain>
    </source>
</reference>
<dbReference type="OrthoDB" id="9803871at2"/>
<gene>
    <name evidence="11" type="primary">rfbA</name>
    <name evidence="11" type="ORF">DEM25_013150</name>
</gene>
<proteinExistence type="inferred from homology"/>
<dbReference type="Gene3D" id="3.90.550.10">
    <property type="entry name" value="Spore Coat Polysaccharide Biosynthesis Protein SpsA, Chain A"/>
    <property type="match status" value="1"/>
</dbReference>
<dbReference type="PANTHER" id="PTHR43532:SF1">
    <property type="entry name" value="GLUCOSE-1-PHOSPHATE THYMIDYLYLTRANSFERASE 1"/>
    <property type="match status" value="1"/>
</dbReference>
<comment type="cofactor">
    <cofactor evidence="1">
        <name>Mg(2+)</name>
        <dbReference type="ChEBI" id="CHEBI:18420"/>
    </cofactor>
</comment>
<evidence type="ECO:0000256" key="1">
    <source>
        <dbReference type="ARBA" id="ARBA00001946"/>
    </source>
</evidence>
<evidence type="ECO:0000256" key="2">
    <source>
        <dbReference type="ARBA" id="ARBA00010480"/>
    </source>
</evidence>
<evidence type="ECO:0000256" key="7">
    <source>
        <dbReference type="ARBA" id="ARBA00022842"/>
    </source>
</evidence>
<keyword evidence="6 9" id="KW-0479">Metal-binding</keyword>
<feature type="domain" description="Nucleotidyl transferase" evidence="10">
    <location>
        <begin position="15"/>
        <end position="249"/>
    </location>
</feature>
<comment type="catalytic activity">
    <reaction evidence="8 9">
        <text>dTTP + alpha-D-glucose 1-phosphate + H(+) = dTDP-alpha-D-glucose + diphosphate</text>
        <dbReference type="Rhea" id="RHEA:15225"/>
        <dbReference type="ChEBI" id="CHEBI:15378"/>
        <dbReference type="ChEBI" id="CHEBI:33019"/>
        <dbReference type="ChEBI" id="CHEBI:37568"/>
        <dbReference type="ChEBI" id="CHEBI:57477"/>
        <dbReference type="ChEBI" id="CHEBI:58601"/>
        <dbReference type="EC" id="2.7.7.24"/>
    </reaction>
</comment>
<keyword evidence="4 9" id="KW-0808">Transferase</keyword>